<feature type="domain" description="Aminoacyl-transfer RNA synthetases class-II family profile" evidence="16">
    <location>
        <begin position="173"/>
        <end position="408"/>
    </location>
</feature>
<dbReference type="InterPro" id="IPR002314">
    <property type="entry name" value="aa-tRNA-synt_IIb"/>
</dbReference>
<comment type="pathway">
    <text evidence="2 12">Aminoacyl-tRNA biosynthesis; selenocysteinyl-tRNA(Sec) biosynthesis; L-seryl-tRNA(Sec) from L-serine and tRNA(Sec): step 1/1.</text>
</comment>
<evidence type="ECO:0000256" key="8">
    <source>
        <dbReference type="ARBA" id="ARBA00022917"/>
    </source>
</evidence>
<evidence type="ECO:0000256" key="1">
    <source>
        <dbReference type="ARBA" id="ARBA00004496"/>
    </source>
</evidence>
<comment type="catalytic activity">
    <reaction evidence="10 12">
        <text>tRNA(Sec) + L-serine + ATP = L-seryl-tRNA(Sec) + AMP + diphosphate + H(+)</text>
        <dbReference type="Rhea" id="RHEA:42580"/>
        <dbReference type="Rhea" id="RHEA-COMP:9742"/>
        <dbReference type="Rhea" id="RHEA-COMP:10128"/>
        <dbReference type="ChEBI" id="CHEBI:15378"/>
        <dbReference type="ChEBI" id="CHEBI:30616"/>
        <dbReference type="ChEBI" id="CHEBI:33019"/>
        <dbReference type="ChEBI" id="CHEBI:33384"/>
        <dbReference type="ChEBI" id="CHEBI:78442"/>
        <dbReference type="ChEBI" id="CHEBI:78533"/>
        <dbReference type="ChEBI" id="CHEBI:456215"/>
        <dbReference type="EC" id="6.1.1.11"/>
    </reaction>
</comment>
<feature type="binding site" evidence="12 14">
    <location>
        <begin position="348"/>
        <end position="351"/>
    </location>
    <ligand>
        <name>ATP</name>
        <dbReference type="ChEBI" id="CHEBI:30616"/>
    </ligand>
</feature>
<evidence type="ECO:0000256" key="12">
    <source>
        <dbReference type="HAMAP-Rule" id="MF_00176"/>
    </source>
</evidence>
<feature type="binding site" evidence="12 14">
    <location>
        <begin position="261"/>
        <end position="263"/>
    </location>
    <ligand>
        <name>ATP</name>
        <dbReference type="ChEBI" id="CHEBI:30616"/>
    </ligand>
</feature>
<dbReference type="EMBL" id="CP002458">
    <property type="protein sequence ID" value="ADV34988.1"/>
    <property type="molecule type" value="Genomic_DNA"/>
</dbReference>
<dbReference type="Proteomes" id="UP000007473">
    <property type="component" value="Chromosome"/>
</dbReference>
<keyword evidence="15" id="KW-0175">Coiled coil</keyword>
<dbReference type="PANTHER" id="PTHR43697">
    <property type="entry name" value="SERYL-TRNA SYNTHETASE"/>
    <property type="match status" value="1"/>
</dbReference>
<dbReference type="HAMAP" id="MF_00176">
    <property type="entry name" value="Ser_tRNA_synth_type1"/>
    <property type="match status" value="1"/>
</dbReference>
<dbReference type="InterPro" id="IPR002317">
    <property type="entry name" value="Ser-tRNA-ligase_type_1"/>
</dbReference>
<sequence>MLNLKYVLENEKKVKEALKNRNFDLKQFNELIKEANKRGKLMFEAQSKKAELTKFSKEFAANKNNKTKLAKLQKEVANIKKEQVALEEAAKNIEKKVNDILIRIPNISMEDVPLGKDENQNKVIKNHDKLGRGLVSGVQPHYVIAKDLDIIDLERAVKMSGSRFVIYKGLGARLARAIMNFMLDLHTKNGYEEYSVPVIVKPEILFGTGQLPKFKEDLFALEDAQSYLIPTAEVPLTNYYNNEIIDLSKPIRMTAFTECFRSEAGSSGKDTRGIIRNHQFKKVELVKIVSEKDWEAEFNQMLEQAKSVLEELEIPYRELLLCTGDLGFSSRKTIDLEVWLPSEIKYREISSVSYMGDFQARRAMIRYKNENGENVYAHTMNGSGLAIDRLIAAILENYQNKDGSITIPKKLVPYMDGITKITK</sequence>
<comment type="subunit">
    <text evidence="12">Homodimer. The tRNA molecule binds across the dimer.</text>
</comment>
<dbReference type="Pfam" id="PF02403">
    <property type="entry name" value="Seryl_tRNA_N"/>
    <property type="match status" value="1"/>
</dbReference>
<accession>A0AB32XDG9</accession>
<dbReference type="GO" id="GO:0005737">
    <property type="term" value="C:cytoplasm"/>
    <property type="evidence" value="ECO:0007669"/>
    <property type="project" value="UniProtKB-SubCell"/>
</dbReference>
<dbReference type="Gene3D" id="3.30.930.10">
    <property type="entry name" value="Bira Bifunctional Protein, Domain 2"/>
    <property type="match status" value="1"/>
</dbReference>
<dbReference type="GO" id="GO:0005524">
    <property type="term" value="F:ATP binding"/>
    <property type="evidence" value="ECO:0007669"/>
    <property type="project" value="UniProtKB-UniRule"/>
</dbReference>
<dbReference type="PROSITE" id="PS50862">
    <property type="entry name" value="AA_TRNA_LIGASE_II"/>
    <property type="match status" value="1"/>
</dbReference>
<keyword evidence="8 12" id="KW-0648">Protein biosynthesis</keyword>
<dbReference type="GO" id="GO:0006434">
    <property type="term" value="P:seryl-tRNA aminoacylation"/>
    <property type="evidence" value="ECO:0007669"/>
    <property type="project" value="UniProtKB-UniRule"/>
</dbReference>
<proteinExistence type="inferred from homology"/>
<comment type="domain">
    <text evidence="12">Consists of two distinct domains, a catalytic core and a N-terminal extension that is involved in tRNA binding.</text>
</comment>
<evidence type="ECO:0000256" key="6">
    <source>
        <dbReference type="ARBA" id="ARBA00022741"/>
    </source>
</evidence>
<dbReference type="Gene3D" id="1.10.287.40">
    <property type="entry name" value="Serine-tRNA synthetase, tRNA binding domain"/>
    <property type="match status" value="1"/>
</dbReference>
<dbReference type="InterPro" id="IPR015866">
    <property type="entry name" value="Ser-tRNA-synth_1_N"/>
</dbReference>
<evidence type="ECO:0000256" key="3">
    <source>
        <dbReference type="ARBA" id="ARBA00010728"/>
    </source>
</evidence>
<comment type="caution">
    <text evidence="12">Lacks conserved residue(s) required for the propagation of feature annotation.</text>
</comment>
<dbReference type="InterPro" id="IPR006195">
    <property type="entry name" value="aa-tRNA-synth_II"/>
</dbReference>
<dbReference type="EC" id="6.1.1.11" evidence="12"/>
<keyword evidence="9 12" id="KW-0030">Aminoacyl-tRNA synthetase</keyword>
<dbReference type="InterPro" id="IPR033729">
    <property type="entry name" value="SerRS_core"/>
</dbReference>
<dbReference type="SUPFAM" id="SSF46589">
    <property type="entry name" value="tRNA-binding arm"/>
    <property type="match status" value="1"/>
</dbReference>
<keyword evidence="5 12" id="KW-0436">Ligase</keyword>
<organism evidence="17 18">
    <name type="scientific">Mycoplasmopsis fermentans (strain M64)</name>
    <name type="common">Mycoplasma fermentans</name>
    <dbReference type="NCBI Taxonomy" id="943945"/>
    <lineage>
        <taxon>Bacteria</taxon>
        <taxon>Bacillati</taxon>
        <taxon>Mycoplasmatota</taxon>
        <taxon>Mycoplasmoidales</taxon>
        <taxon>Metamycoplasmataceae</taxon>
        <taxon>Mycoplasmopsis</taxon>
    </lineage>
</organism>
<evidence type="ECO:0000256" key="11">
    <source>
        <dbReference type="ARBA" id="ARBA00048823"/>
    </source>
</evidence>
<reference evidence="17 18" key="1">
    <citation type="journal article" date="2011" name="J. Bacteriol.">
        <title>Genome sequence of the repetitive-sequence-rich Mycoplasma fermentans strain M64.</title>
        <authorList>
            <person name="Shu H.W."/>
            <person name="Liu T.T."/>
            <person name="Chang H.Y."/>
            <person name="Liu Y.M."/>
            <person name="Wu K.M."/>
            <person name="Shu H.Y."/>
            <person name="Tsai S.F."/>
            <person name="Hsiao K.J."/>
            <person name="Hu W.S."/>
            <person name="Ng W.V."/>
        </authorList>
    </citation>
    <scope>NUCLEOTIDE SEQUENCE [LARGE SCALE GENOMIC DNA]</scope>
    <source>
        <strain evidence="17 18">M64</strain>
    </source>
</reference>
<keyword evidence="7 12" id="KW-0067">ATP-binding</keyword>
<evidence type="ECO:0000256" key="7">
    <source>
        <dbReference type="ARBA" id="ARBA00022840"/>
    </source>
</evidence>
<dbReference type="InterPro" id="IPR045864">
    <property type="entry name" value="aa-tRNA-synth_II/BPL/LPL"/>
</dbReference>
<evidence type="ECO:0000313" key="17">
    <source>
        <dbReference type="EMBL" id="ADV34988.1"/>
    </source>
</evidence>
<evidence type="ECO:0000256" key="14">
    <source>
        <dbReference type="PIRSR" id="PIRSR001529-2"/>
    </source>
</evidence>
<evidence type="ECO:0000256" key="5">
    <source>
        <dbReference type="ARBA" id="ARBA00022598"/>
    </source>
</evidence>
<comment type="function">
    <text evidence="12">Catalyzes the attachment of serine to tRNA(Ser). Is also able to aminoacylate tRNA(Sec) with serine, to form the misacylated tRNA L-seryl-tRNA(Sec), which will be further converted into selenocysteinyl-tRNA(Sec).</text>
</comment>
<evidence type="ECO:0000256" key="10">
    <source>
        <dbReference type="ARBA" id="ARBA00047929"/>
    </source>
</evidence>
<evidence type="ECO:0000259" key="16">
    <source>
        <dbReference type="PROSITE" id="PS50862"/>
    </source>
</evidence>
<evidence type="ECO:0000256" key="13">
    <source>
        <dbReference type="PIRSR" id="PIRSR001529-1"/>
    </source>
</evidence>
<evidence type="ECO:0000256" key="15">
    <source>
        <dbReference type="SAM" id="Coils"/>
    </source>
</evidence>
<gene>
    <name evidence="12 17" type="primary">serS</name>
    <name evidence="17" type="ordered locus">MfeM64YM_0993</name>
</gene>
<dbReference type="InterPro" id="IPR042103">
    <property type="entry name" value="SerRS_1_N_sf"/>
</dbReference>
<evidence type="ECO:0000313" key="18">
    <source>
        <dbReference type="Proteomes" id="UP000007473"/>
    </source>
</evidence>
<dbReference type="InterPro" id="IPR010978">
    <property type="entry name" value="tRNA-bd_arm"/>
</dbReference>
<dbReference type="PANTHER" id="PTHR43697:SF1">
    <property type="entry name" value="SERINE--TRNA LIGASE"/>
    <property type="match status" value="1"/>
</dbReference>
<dbReference type="AlphaFoldDB" id="A0AB32XDG9"/>
<feature type="binding site" evidence="13">
    <location>
        <position position="381"/>
    </location>
    <ligand>
        <name>L-serine</name>
        <dbReference type="ChEBI" id="CHEBI:33384"/>
    </ligand>
</feature>
<keyword evidence="4 12" id="KW-0963">Cytoplasm</keyword>
<dbReference type="PIRSF" id="PIRSF001529">
    <property type="entry name" value="Ser-tRNA-synth_IIa"/>
    <property type="match status" value="1"/>
</dbReference>
<evidence type="ECO:0000256" key="2">
    <source>
        <dbReference type="ARBA" id="ARBA00005045"/>
    </source>
</evidence>
<feature type="binding site" evidence="13">
    <location>
        <position position="261"/>
    </location>
    <ligand>
        <name>L-serine</name>
        <dbReference type="ChEBI" id="CHEBI:33384"/>
    </ligand>
</feature>
<dbReference type="RefSeq" id="WP_013355003.1">
    <property type="nucleotide sequence ID" value="NC_014921.1"/>
</dbReference>
<dbReference type="CDD" id="cd00770">
    <property type="entry name" value="SerRS_core"/>
    <property type="match status" value="1"/>
</dbReference>
<name>A0AB32XDG9_MYCFM</name>
<protein>
    <recommendedName>
        <fullName evidence="12">Serine--tRNA ligase</fullName>
        <ecNumber evidence="12">6.1.1.11</ecNumber>
    </recommendedName>
    <alternativeName>
        <fullName evidence="12">Seryl-tRNA synthetase</fullName>
        <shortName evidence="12">SerRS</shortName>
    </alternativeName>
    <alternativeName>
        <fullName evidence="12">Seryl-tRNA(Ser/Sec) synthetase</fullName>
    </alternativeName>
</protein>
<comment type="subcellular location">
    <subcellularLocation>
        <location evidence="1 12">Cytoplasm</location>
    </subcellularLocation>
</comment>
<feature type="binding site" evidence="12">
    <location>
        <position position="383"/>
    </location>
    <ligand>
        <name>L-serine</name>
        <dbReference type="ChEBI" id="CHEBI:33384"/>
    </ligand>
</feature>
<comment type="similarity">
    <text evidence="3 12">Belongs to the class-II aminoacyl-tRNA synthetase family. Type-1 seryl-tRNA synthetase subfamily.</text>
</comment>
<dbReference type="PRINTS" id="PR00981">
    <property type="entry name" value="TRNASYNTHSER"/>
</dbReference>
<dbReference type="NCBIfam" id="TIGR00414">
    <property type="entry name" value="serS"/>
    <property type="match status" value="1"/>
</dbReference>
<evidence type="ECO:0000256" key="9">
    <source>
        <dbReference type="ARBA" id="ARBA00023146"/>
    </source>
</evidence>
<feature type="binding site" evidence="12">
    <location>
        <begin position="231"/>
        <end position="233"/>
    </location>
    <ligand>
        <name>L-serine</name>
        <dbReference type="ChEBI" id="CHEBI:33384"/>
    </ligand>
</feature>
<keyword evidence="6 12" id="KW-0547">Nucleotide-binding</keyword>
<feature type="coiled-coil region" evidence="15">
    <location>
        <begin position="62"/>
        <end position="99"/>
    </location>
</feature>
<feature type="binding site" evidence="12 13">
    <location>
        <position position="284"/>
    </location>
    <ligand>
        <name>L-serine</name>
        <dbReference type="ChEBI" id="CHEBI:33384"/>
    </ligand>
</feature>
<dbReference type="KEGG" id="mfm:MfeM64YM_0993"/>
<dbReference type="GO" id="GO:0004828">
    <property type="term" value="F:serine-tRNA ligase activity"/>
    <property type="evidence" value="ECO:0007669"/>
    <property type="project" value="UniProtKB-UniRule"/>
</dbReference>
<dbReference type="SUPFAM" id="SSF55681">
    <property type="entry name" value="Class II aaRS and biotin synthetases"/>
    <property type="match status" value="1"/>
</dbReference>
<feature type="binding site" evidence="13">
    <location>
        <position position="231"/>
    </location>
    <ligand>
        <name>L-serine</name>
        <dbReference type="ChEBI" id="CHEBI:33384"/>
    </ligand>
</feature>
<comment type="catalytic activity">
    <reaction evidence="11 12">
        <text>tRNA(Ser) + L-serine + ATP = L-seryl-tRNA(Ser) + AMP + diphosphate + H(+)</text>
        <dbReference type="Rhea" id="RHEA:12292"/>
        <dbReference type="Rhea" id="RHEA-COMP:9669"/>
        <dbReference type="Rhea" id="RHEA-COMP:9703"/>
        <dbReference type="ChEBI" id="CHEBI:15378"/>
        <dbReference type="ChEBI" id="CHEBI:30616"/>
        <dbReference type="ChEBI" id="CHEBI:33019"/>
        <dbReference type="ChEBI" id="CHEBI:33384"/>
        <dbReference type="ChEBI" id="CHEBI:78442"/>
        <dbReference type="ChEBI" id="CHEBI:78533"/>
        <dbReference type="ChEBI" id="CHEBI:456215"/>
        <dbReference type="EC" id="6.1.1.11"/>
    </reaction>
</comment>
<dbReference type="GO" id="GO:0016260">
    <property type="term" value="P:selenocysteine biosynthetic process"/>
    <property type="evidence" value="ECO:0007669"/>
    <property type="project" value="UniProtKB-UniRule"/>
</dbReference>
<evidence type="ECO:0000256" key="4">
    <source>
        <dbReference type="ARBA" id="ARBA00022490"/>
    </source>
</evidence>
<dbReference type="Pfam" id="PF00587">
    <property type="entry name" value="tRNA-synt_2b"/>
    <property type="match status" value="1"/>
</dbReference>